<dbReference type="GeneID" id="82158498"/>
<evidence type="ECO:0000313" key="2">
    <source>
        <dbReference type="EMBL" id="NPE15040.1"/>
    </source>
</evidence>
<name>A0ABX2AWN4_9BACT</name>
<reference evidence="2 3" key="1">
    <citation type="submission" date="2020-05" db="EMBL/GenBank/DDBJ databases">
        <title>Distinct polysaccharide utilization as determinants for interspecies competition between intestinal Prevotella spp.</title>
        <authorList>
            <person name="Galvez E.J.C."/>
            <person name="Iljazovic A."/>
            <person name="Strowig T."/>
        </authorList>
    </citation>
    <scope>NUCLEOTIDE SEQUENCE [LARGE SCALE GENOMIC DNA]</scope>
    <source>
        <strain evidence="2 3">PROD</strain>
    </source>
</reference>
<sequence>MNKILRVSLMAAFMLISSFSFADAYKVLTFPDGNSKEISAYTETWSVTLENFTWTIENFNNNKNAWAYIKCGRKNNASVAHISTADAMDKAIGSIVVTIDQMTVSKVNSISLTVASDKDFNNVVEKMDAETIAKGDLTFKVSKTAANLYYKLTFDCQAGSSNGLIQISKVSYYEVGNDPIIVDITNTPETAYSVAKAHELIAAGEGLAANVYVKGYISEISEVSTSYGNATYYISDTKTTDNQLYVFRGYYLDGEKFTAEDQIKVGDEVIVYGQLSIYNGNGQIGTGSSIYSINNVTAGIGSLEVADKADAIYNLSGQRLSKPAKGINIIGGKKVVVK</sequence>
<dbReference type="EMBL" id="JABKKE010000024">
    <property type="protein sequence ID" value="NPE15040.1"/>
    <property type="molecule type" value="Genomic_DNA"/>
</dbReference>
<evidence type="ECO:0000256" key="1">
    <source>
        <dbReference type="SAM" id="SignalP"/>
    </source>
</evidence>
<keyword evidence="3" id="KW-1185">Reference proteome</keyword>
<gene>
    <name evidence="2" type="ORF">HPS55_12050</name>
</gene>
<dbReference type="Proteomes" id="UP001193734">
    <property type="component" value="Unassembled WGS sequence"/>
</dbReference>
<evidence type="ECO:0000313" key="3">
    <source>
        <dbReference type="Proteomes" id="UP001193734"/>
    </source>
</evidence>
<feature type="signal peptide" evidence="1">
    <location>
        <begin position="1"/>
        <end position="22"/>
    </location>
</feature>
<dbReference type="RefSeq" id="WP_172178698.1">
    <property type="nucleotide sequence ID" value="NZ_CASGIA010000026.1"/>
</dbReference>
<protein>
    <submittedName>
        <fullName evidence="2">Uncharacterized protein</fullName>
    </submittedName>
</protein>
<proteinExistence type="predicted"/>
<keyword evidence="1" id="KW-0732">Signal</keyword>
<dbReference type="CDD" id="cd03524">
    <property type="entry name" value="RPA2_OBF_family"/>
    <property type="match status" value="1"/>
</dbReference>
<feature type="chain" id="PRO_5045421956" evidence="1">
    <location>
        <begin position="23"/>
        <end position="338"/>
    </location>
</feature>
<organism evidence="2 3">
    <name type="scientific">Xylanibacter rodentium</name>
    <dbReference type="NCBI Taxonomy" id="2736289"/>
    <lineage>
        <taxon>Bacteria</taxon>
        <taxon>Pseudomonadati</taxon>
        <taxon>Bacteroidota</taxon>
        <taxon>Bacteroidia</taxon>
        <taxon>Bacteroidales</taxon>
        <taxon>Prevotellaceae</taxon>
        <taxon>Xylanibacter</taxon>
    </lineage>
</organism>
<comment type="caution">
    <text evidence="2">The sequence shown here is derived from an EMBL/GenBank/DDBJ whole genome shotgun (WGS) entry which is preliminary data.</text>
</comment>
<accession>A0ABX2AWN4</accession>